<gene>
    <name evidence="1" type="ORF">GNE07_25020</name>
</gene>
<comment type="caution">
    <text evidence="1">The sequence shown here is derived from an EMBL/GenBank/DDBJ whole genome shotgun (WGS) entry which is preliminary data.</text>
</comment>
<dbReference type="InterPro" id="IPR046143">
    <property type="entry name" value="DUF6145"/>
</dbReference>
<accession>A0A174WT14</accession>
<organism evidence="1 2">
    <name type="scientific">Hungatella hathewayi</name>
    <dbReference type="NCBI Taxonomy" id="154046"/>
    <lineage>
        <taxon>Bacteria</taxon>
        <taxon>Bacillati</taxon>
        <taxon>Bacillota</taxon>
        <taxon>Clostridia</taxon>
        <taxon>Lachnospirales</taxon>
        <taxon>Lachnospiraceae</taxon>
        <taxon>Hungatella</taxon>
    </lineage>
</organism>
<evidence type="ECO:0000313" key="1">
    <source>
        <dbReference type="EMBL" id="MUB66285.1"/>
    </source>
</evidence>
<dbReference type="Pfam" id="PF19642">
    <property type="entry name" value="DUF6145"/>
    <property type="match status" value="1"/>
</dbReference>
<sequence length="118" mass="14101">MIEEKQDRIVLCGANSYEQKYYFNEQFSNLPENIRQELQIMCVLYTEDVGGILTLEFEEDGTLEFKVTAEESDYLFDEIGSVLKIKQYQMEKRELLEALEMYYRVFYLGEEIDEEEES</sequence>
<dbReference type="RefSeq" id="WP_039892676.1">
    <property type="nucleotide sequence ID" value="NZ_BQNJ01000001.1"/>
</dbReference>
<dbReference type="OrthoDB" id="9794005at2"/>
<dbReference type="Proteomes" id="UP000434223">
    <property type="component" value="Unassembled WGS sequence"/>
</dbReference>
<dbReference type="GeneID" id="93150976"/>
<reference evidence="1 2" key="1">
    <citation type="submission" date="2019-09" db="EMBL/GenBank/DDBJ databases">
        <title>Draft genome sequencing of Hungatella hathewayi 123Y-2.</title>
        <authorList>
            <person name="Lv Q."/>
            <person name="Li S."/>
        </authorList>
    </citation>
    <scope>NUCLEOTIDE SEQUENCE [LARGE SCALE GENOMIC DNA]</scope>
    <source>
        <strain evidence="1 2">123Y-2</strain>
    </source>
</reference>
<name>A0A174WT14_9FIRM</name>
<evidence type="ECO:0000313" key="2">
    <source>
        <dbReference type="Proteomes" id="UP000434223"/>
    </source>
</evidence>
<protein>
    <submittedName>
        <fullName evidence="1">Uncharacterized protein</fullName>
    </submittedName>
</protein>
<dbReference type="AlphaFoldDB" id="A0A174WT14"/>
<proteinExistence type="predicted"/>
<dbReference type="EMBL" id="WNME01000024">
    <property type="protein sequence ID" value="MUB66285.1"/>
    <property type="molecule type" value="Genomic_DNA"/>
</dbReference>